<dbReference type="Pfam" id="PF01432">
    <property type="entry name" value="Peptidase_M3"/>
    <property type="match status" value="1"/>
</dbReference>
<dbReference type="SUPFAM" id="SSF55486">
    <property type="entry name" value="Metalloproteases ('zincins'), catalytic domain"/>
    <property type="match status" value="1"/>
</dbReference>
<dbReference type="STRING" id="497964.CfE428DRAFT_2384"/>
<dbReference type="CDD" id="cd09608">
    <property type="entry name" value="M3B_PepF"/>
    <property type="match status" value="1"/>
</dbReference>
<dbReference type="GO" id="GO:0046872">
    <property type="term" value="F:metal ion binding"/>
    <property type="evidence" value="ECO:0007669"/>
    <property type="project" value="UniProtKB-UniRule"/>
</dbReference>
<feature type="domain" description="Peptidase M3A/M3B catalytic" evidence="7">
    <location>
        <begin position="216"/>
        <end position="594"/>
    </location>
</feature>
<dbReference type="PANTHER" id="PTHR11804">
    <property type="entry name" value="PROTEASE M3 THIMET OLIGOPEPTIDASE-RELATED"/>
    <property type="match status" value="1"/>
</dbReference>
<dbReference type="InterPro" id="IPR013647">
    <property type="entry name" value="OligopepF_N_dom"/>
</dbReference>
<evidence type="ECO:0000313" key="10">
    <source>
        <dbReference type="Proteomes" id="UP000005824"/>
    </source>
</evidence>
<dbReference type="InterPro" id="IPR004438">
    <property type="entry name" value="Peptidase_M3B"/>
</dbReference>
<evidence type="ECO:0000259" key="7">
    <source>
        <dbReference type="Pfam" id="PF01432"/>
    </source>
</evidence>
<dbReference type="Pfam" id="PF08439">
    <property type="entry name" value="Peptidase_M3_N"/>
    <property type="match status" value="1"/>
</dbReference>
<proteinExistence type="inferred from homology"/>
<dbReference type="GO" id="GO:0006508">
    <property type="term" value="P:proteolysis"/>
    <property type="evidence" value="ECO:0007669"/>
    <property type="project" value="UniProtKB-KW"/>
</dbReference>
<evidence type="ECO:0000256" key="1">
    <source>
        <dbReference type="ARBA" id="ARBA00022670"/>
    </source>
</evidence>
<dbReference type="RefSeq" id="WP_006979709.1">
    <property type="nucleotide sequence ID" value="NZ_ABVL01000006.1"/>
</dbReference>
<evidence type="ECO:0000256" key="6">
    <source>
        <dbReference type="RuleBase" id="RU368091"/>
    </source>
</evidence>
<accession>B4D0D3</accession>
<gene>
    <name evidence="9" type="ORF">CfE428DRAFT_2384</name>
</gene>
<dbReference type="eggNOG" id="COG1164">
    <property type="taxonomic scope" value="Bacteria"/>
</dbReference>
<comment type="function">
    <text evidence="6">Has oligopeptidase activity and degrades a variety of small bioactive peptides.</text>
</comment>
<sequence>MKTLFFDKDDTGAGAIPTRDQVRLEDTWDLTLLYPTPADWQAAFEKLQQDYPKVAQWKGRVGESAQTLRDLLEFEKALSLTIERLAHYASLQTSGDSSDNVNLSREAQLENLFTLIGESQAFVEPEIMAISDEAFEAYLREPALAEWITPLRKRRRLKPHTLSTAEERLLALGSSALGGHSETFSQLTNVDMVFGKITDEKGVERELSQSSYGSFMVKRDPELRKKAWHQFYAEFDAHKFTVASTLASSIKSDVFRARARNYSSARENALFHDDVPVSVYDNLISTVRANLKPLFRYLELRRHVLGLKEIHAYDTNVPIVANIEADISWDEACDKVLAALAPLGEEYVQTLGKGVRGRWCDRYENKGKRSGAFSSSSYGNPPYIMMNYKHDVFSDVYTLAHEAGHSMHTWHSQRSQPFQTYDYPIFLAEVASTFNEELLTHHLLEHTEDKAMRAYLINRQIDDIRATVIRQTMFAEFEKVAHAREEAGEPLTLETFRGIYRELLEAYFGPDFVIDSALELECLRIPHFYSAFYVYKYATGLSAAVALAGQVLETKDATRYLGFLKSGGSEFPIPTLQKAGVDMSSPAPVEATLQLFARRVEELEGLLS</sequence>
<dbReference type="Gene3D" id="1.10.287.830">
    <property type="entry name" value="putative peptidase helix hairpin domain like"/>
    <property type="match status" value="1"/>
</dbReference>
<dbReference type="Gene3D" id="1.20.140.70">
    <property type="entry name" value="Oligopeptidase f, N-terminal domain"/>
    <property type="match status" value="1"/>
</dbReference>
<dbReference type="InterPro" id="IPR045090">
    <property type="entry name" value="Pept_M3A_M3B"/>
</dbReference>
<dbReference type="AlphaFoldDB" id="B4D0D3"/>
<dbReference type="InterPro" id="IPR042088">
    <property type="entry name" value="OligoPept_F_C"/>
</dbReference>
<evidence type="ECO:0000256" key="5">
    <source>
        <dbReference type="ARBA" id="ARBA00023049"/>
    </source>
</evidence>
<keyword evidence="1 6" id="KW-0645">Protease</keyword>
<dbReference type="EMBL" id="ABVL01000006">
    <property type="protein sequence ID" value="EDY19795.1"/>
    <property type="molecule type" value="Genomic_DNA"/>
</dbReference>
<dbReference type="InParanoid" id="B4D0D3"/>
<evidence type="ECO:0000313" key="9">
    <source>
        <dbReference type="EMBL" id="EDY19795.1"/>
    </source>
</evidence>
<evidence type="ECO:0000259" key="8">
    <source>
        <dbReference type="Pfam" id="PF08439"/>
    </source>
</evidence>
<keyword evidence="5 6" id="KW-0482">Metalloprotease</keyword>
<evidence type="ECO:0000256" key="3">
    <source>
        <dbReference type="ARBA" id="ARBA00022801"/>
    </source>
</evidence>
<organism evidence="9 10">
    <name type="scientific">Chthoniobacter flavus Ellin428</name>
    <dbReference type="NCBI Taxonomy" id="497964"/>
    <lineage>
        <taxon>Bacteria</taxon>
        <taxon>Pseudomonadati</taxon>
        <taxon>Verrucomicrobiota</taxon>
        <taxon>Spartobacteria</taxon>
        <taxon>Chthoniobacterales</taxon>
        <taxon>Chthoniobacteraceae</taxon>
        <taxon>Chthoniobacter</taxon>
    </lineage>
</organism>
<protein>
    <recommendedName>
        <fullName evidence="6">Oligopeptidase F</fullName>
        <ecNumber evidence="6">3.4.24.-</ecNumber>
    </recommendedName>
</protein>
<keyword evidence="3 6" id="KW-0378">Hydrolase</keyword>
<dbReference type="EC" id="3.4.24.-" evidence="6"/>
<dbReference type="PANTHER" id="PTHR11804:SF84">
    <property type="entry name" value="SACCHAROLYSIN"/>
    <property type="match status" value="1"/>
</dbReference>
<comment type="similarity">
    <text evidence="6">Belongs to the peptidase M3B family.</text>
</comment>
<dbReference type="InterPro" id="IPR001567">
    <property type="entry name" value="Pept_M3A_M3B_dom"/>
</dbReference>
<evidence type="ECO:0000256" key="2">
    <source>
        <dbReference type="ARBA" id="ARBA00022723"/>
    </source>
</evidence>
<dbReference type="Gene3D" id="1.10.1370.20">
    <property type="entry name" value="Oligoendopeptidase f, C-terminal domain"/>
    <property type="match status" value="1"/>
</dbReference>
<comment type="cofactor">
    <cofactor evidence="6">
        <name>Zn(2+)</name>
        <dbReference type="ChEBI" id="CHEBI:29105"/>
    </cofactor>
    <text evidence="6">Binds 1 zinc ion.</text>
</comment>
<keyword evidence="4 6" id="KW-0862">Zinc</keyword>
<keyword evidence="2 6" id="KW-0479">Metal-binding</keyword>
<reference evidence="9 10" key="1">
    <citation type="journal article" date="2011" name="J. Bacteriol.">
        <title>Genome sequence of Chthoniobacter flavus Ellin428, an aerobic heterotrophic soil bacterium.</title>
        <authorList>
            <person name="Kant R."/>
            <person name="van Passel M.W."/>
            <person name="Palva A."/>
            <person name="Lucas S."/>
            <person name="Lapidus A."/>
            <person name="Glavina Del Rio T."/>
            <person name="Dalin E."/>
            <person name="Tice H."/>
            <person name="Bruce D."/>
            <person name="Goodwin L."/>
            <person name="Pitluck S."/>
            <person name="Larimer F.W."/>
            <person name="Land M.L."/>
            <person name="Hauser L."/>
            <person name="Sangwan P."/>
            <person name="de Vos W.M."/>
            <person name="Janssen P.H."/>
            <person name="Smidt H."/>
        </authorList>
    </citation>
    <scope>NUCLEOTIDE SEQUENCE [LARGE SCALE GENOMIC DNA]</scope>
    <source>
        <strain evidence="9 10">Ellin428</strain>
    </source>
</reference>
<evidence type="ECO:0000256" key="4">
    <source>
        <dbReference type="ARBA" id="ARBA00022833"/>
    </source>
</evidence>
<dbReference type="NCBIfam" id="TIGR00181">
    <property type="entry name" value="pepF"/>
    <property type="match status" value="1"/>
</dbReference>
<comment type="caution">
    <text evidence="9">The sequence shown here is derived from an EMBL/GenBank/DDBJ whole genome shotgun (WGS) entry which is preliminary data.</text>
</comment>
<dbReference type="Proteomes" id="UP000005824">
    <property type="component" value="Unassembled WGS sequence"/>
</dbReference>
<dbReference type="GO" id="GO:0006518">
    <property type="term" value="P:peptide metabolic process"/>
    <property type="evidence" value="ECO:0007669"/>
    <property type="project" value="TreeGrafter"/>
</dbReference>
<feature type="domain" description="Oligopeptidase F N-terminal" evidence="8">
    <location>
        <begin position="126"/>
        <end position="194"/>
    </location>
</feature>
<dbReference type="GO" id="GO:0004222">
    <property type="term" value="F:metalloendopeptidase activity"/>
    <property type="evidence" value="ECO:0007669"/>
    <property type="project" value="UniProtKB-UniRule"/>
</dbReference>
<name>B4D0D3_9BACT</name>
<keyword evidence="10" id="KW-1185">Reference proteome</keyword>